<feature type="transmembrane region" description="Helical" evidence="1">
    <location>
        <begin position="130"/>
        <end position="150"/>
    </location>
</feature>
<organism evidence="3 4">
    <name type="scientific">Ideonella alba</name>
    <dbReference type="NCBI Taxonomy" id="2824118"/>
    <lineage>
        <taxon>Bacteria</taxon>
        <taxon>Pseudomonadati</taxon>
        <taxon>Pseudomonadota</taxon>
        <taxon>Betaproteobacteria</taxon>
        <taxon>Burkholderiales</taxon>
        <taxon>Sphaerotilaceae</taxon>
        <taxon>Ideonella</taxon>
    </lineage>
</organism>
<dbReference type="AlphaFoldDB" id="A0A940Y9L0"/>
<evidence type="ECO:0000259" key="2">
    <source>
        <dbReference type="Pfam" id="PF07331"/>
    </source>
</evidence>
<evidence type="ECO:0000256" key="1">
    <source>
        <dbReference type="SAM" id="Phobius"/>
    </source>
</evidence>
<evidence type="ECO:0000313" key="4">
    <source>
        <dbReference type="Proteomes" id="UP000676246"/>
    </source>
</evidence>
<protein>
    <submittedName>
        <fullName evidence="3">Tripartite tricarboxylate transporter TctB family protein</fullName>
    </submittedName>
</protein>
<gene>
    <name evidence="3" type="ORF">KAK03_00210</name>
</gene>
<dbReference type="InterPro" id="IPR009936">
    <property type="entry name" value="DUF1468"/>
</dbReference>
<keyword evidence="1" id="KW-0472">Membrane</keyword>
<feature type="domain" description="DUF1468" evidence="2">
    <location>
        <begin position="22"/>
        <end position="159"/>
    </location>
</feature>
<name>A0A940Y9L0_9BURK</name>
<keyword evidence="1" id="KW-0812">Transmembrane</keyword>
<accession>A0A940Y9L0</accession>
<sequence length="169" mass="17971">MTDATESDDERVVGVRGPEVGIAALLLAVGALVVADSLRVGIGWADDGPRSGYFPFYVGLLLMGASAWTMARGLMGRSPLKPVFASRTELGQVLAVLVPMVLYVALVAVLGIYVASFALIAYFMKRHGSYGWLLTVAVAAGVPIAFFLLFERWFLVLLPKGPLEAALGL</sequence>
<feature type="transmembrane region" description="Helical" evidence="1">
    <location>
        <begin position="54"/>
        <end position="74"/>
    </location>
</feature>
<comment type="caution">
    <text evidence="3">The sequence shown here is derived from an EMBL/GenBank/DDBJ whole genome shotgun (WGS) entry which is preliminary data.</text>
</comment>
<dbReference type="Proteomes" id="UP000676246">
    <property type="component" value="Unassembled WGS sequence"/>
</dbReference>
<feature type="transmembrane region" description="Helical" evidence="1">
    <location>
        <begin position="20"/>
        <end position="42"/>
    </location>
</feature>
<feature type="transmembrane region" description="Helical" evidence="1">
    <location>
        <begin position="94"/>
        <end position="123"/>
    </location>
</feature>
<reference evidence="3 4" key="1">
    <citation type="submission" date="2021-04" db="EMBL/GenBank/DDBJ databases">
        <title>The genome sequence of Ideonella sp. 3Y2.</title>
        <authorList>
            <person name="Liu Y."/>
        </authorList>
    </citation>
    <scope>NUCLEOTIDE SEQUENCE [LARGE SCALE GENOMIC DNA]</scope>
    <source>
        <strain evidence="3 4">3Y2</strain>
    </source>
</reference>
<dbReference type="RefSeq" id="WP_210851003.1">
    <property type="nucleotide sequence ID" value="NZ_JAGQDD010000001.1"/>
</dbReference>
<dbReference type="EMBL" id="JAGQDD010000001">
    <property type="protein sequence ID" value="MBQ0928886.1"/>
    <property type="molecule type" value="Genomic_DNA"/>
</dbReference>
<proteinExistence type="predicted"/>
<keyword evidence="4" id="KW-1185">Reference proteome</keyword>
<evidence type="ECO:0000313" key="3">
    <source>
        <dbReference type="EMBL" id="MBQ0928886.1"/>
    </source>
</evidence>
<keyword evidence="1" id="KW-1133">Transmembrane helix</keyword>
<dbReference type="Pfam" id="PF07331">
    <property type="entry name" value="TctB"/>
    <property type="match status" value="1"/>
</dbReference>